<dbReference type="AlphaFoldDB" id="C1B6K1"/>
<keyword evidence="1" id="KW-0472">Membrane</keyword>
<organism evidence="2 3">
    <name type="scientific">Rhodococcus opacus (strain B4)</name>
    <dbReference type="NCBI Taxonomy" id="632772"/>
    <lineage>
        <taxon>Bacteria</taxon>
        <taxon>Bacillati</taxon>
        <taxon>Actinomycetota</taxon>
        <taxon>Actinomycetes</taxon>
        <taxon>Mycobacteriales</taxon>
        <taxon>Nocardiaceae</taxon>
        <taxon>Rhodococcus</taxon>
    </lineage>
</organism>
<gene>
    <name evidence="2" type="ordered locus">ROP_30570</name>
</gene>
<keyword evidence="1" id="KW-0812">Transmembrane</keyword>
<proteinExistence type="predicted"/>
<dbReference type="PATRIC" id="fig|632772.20.peg.3203"/>
<evidence type="ECO:0000313" key="2">
    <source>
        <dbReference type="EMBL" id="BAH51304.1"/>
    </source>
</evidence>
<protein>
    <submittedName>
        <fullName evidence="2">Uncharacterized protein</fullName>
    </submittedName>
</protein>
<sequence length="72" mass="7501">MVTALFVISGLVSIAGQLWITEWFATRWGPTRSLVIGIGILAAALIPTCSVSRRNHGGLDTAGASADAAPHR</sequence>
<evidence type="ECO:0000313" key="3">
    <source>
        <dbReference type="Proteomes" id="UP000002212"/>
    </source>
</evidence>
<dbReference type="Proteomes" id="UP000002212">
    <property type="component" value="Chromosome"/>
</dbReference>
<accession>C1B6K1</accession>
<dbReference type="EMBL" id="AP011115">
    <property type="protein sequence ID" value="BAH51304.1"/>
    <property type="molecule type" value="Genomic_DNA"/>
</dbReference>
<name>C1B6K1_RHOOB</name>
<reference evidence="2 3" key="1">
    <citation type="submission" date="2009-03" db="EMBL/GenBank/DDBJ databases">
        <title>Comparison of the complete genome sequences of Rhodococcus erythropolis PR4 and Rhodococcus opacus B4.</title>
        <authorList>
            <person name="Takarada H."/>
            <person name="Sekine M."/>
            <person name="Hosoyama A."/>
            <person name="Yamada R."/>
            <person name="Fujisawa T."/>
            <person name="Omata S."/>
            <person name="Shimizu A."/>
            <person name="Tsukatani N."/>
            <person name="Tanikawa S."/>
            <person name="Fujita N."/>
            <person name="Harayama S."/>
        </authorList>
    </citation>
    <scope>NUCLEOTIDE SEQUENCE [LARGE SCALE GENOMIC DNA]</scope>
    <source>
        <strain evidence="2 3">B4</strain>
    </source>
</reference>
<keyword evidence="1" id="KW-1133">Transmembrane helix</keyword>
<dbReference type="KEGG" id="rop:ROP_30570"/>
<dbReference type="HOGENOM" id="CLU_2719687_0_0_11"/>
<evidence type="ECO:0000256" key="1">
    <source>
        <dbReference type="SAM" id="Phobius"/>
    </source>
</evidence>
<feature type="transmembrane region" description="Helical" evidence="1">
    <location>
        <begin position="33"/>
        <end position="51"/>
    </location>
</feature>